<protein>
    <submittedName>
        <fullName evidence="2">Uncharacterized protein</fullName>
    </submittedName>
</protein>
<evidence type="ECO:0000313" key="3">
    <source>
        <dbReference type="Proteomes" id="UP000232133"/>
    </source>
</evidence>
<dbReference type="AlphaFoldDB" id="A0A2H4U6L1"/>
<evidence type="ECO:0000256" key="1">
    <source>
        <dbReference type="SAM" id="Phobius"/>
    </source>
</evidence>
<feature type="transmembrane region" description="Helical" evidence="1">
    <location>
        <begin position="37"/>
        <end position="59"/>
    </location>
</feature>
<name>A0A2H4U6L1_METSM</name>
<feature type="transmembrane region" description="Helical" evidence="1">
    <location>
        <begin position="6"/>
        <end position="30"/>
    </location>
</feature>
<reference evidence="3" key="1">
    <citation type="submission" date="2016-10" db="EMBL/GenBank/DDBJ databases">
        <authorList>
            <person name="Kim B.-C."/>
            <person name="Jeong H."/>
        </authorList>
    </citation>
    <scope>NUCLEOTIDE SEQUENCE [LARGE SCALE GENOMIC DNA]</scope>
    <source>
        <strain evidence="3">KB11</strain>
    </source>
</reference>
<dbReference type="RefSeq" id="WP_004035192.1">
    <property type="nucleotide sequence ID" value="NZ_AP025586.1"/>
</dbReference>
<evidence type="ECO:0000313" key="2">
    <source>
        <dbReference type="EMBL" id="ATZ59759.1"/>
    </source>
</evidence>
<keyword evidence="1" id="KW-0812">Transmembrane</keyword>
<dbReference type="Proteomes" id="UP000232133">
    <property type="component" value="Chromosome"/>
</dbReference>
<organism evidence="2 3">
    <name type="scientific">Methanobrevibacter smithii</name>
    <dbReference type="NCBI Taxonomy" id="2173"/>
    <lineage>
        <taxon>Archaea</taxon>
        <taxon>Methanobacteriati</taxon>
        <taxon>Methanobacteriota</taxon>
        <taxon>Methanomada group</taxon>
        <taxon>Methanobacteria</taxon>
        <taxon>Methanobacteriales</taxon>
        <taxon>Methanobacteriaceae</taxon>
        <taxon>Methanobrevibacter</taxon>
    </lineage>
</organism>
<accession>A0A2H4U6L1</accession>
<sequence length="60" mass="6674">MAFTGITLFSHILPVIFGFFGVLLIIAGTLDENKYKFVVGTILFVLAAVLPYIILRFLLL</sequence>
<keyword evidence="1" id="KW-0472">Membrane</keyword>
<keyword evidence="1" id="KW-1133">Transmembrane helix</keyword>
<dbReference type="GeneID" id="78818280"/>
<dbReference type="EMBL" id="CP017803">
    <property type="protein sequence ID" value="ATZ59759.1"/>
    <property type="molecule type" value="Genomic_DNA"/>
</dbReference>
<gene>
    <name evidence="2" type="ORF">BK798_04665</name>
</gene>
<proteinExistence type="predicted"/>